<dbReference type="Pfam" id="PF12480">
    <property type="entry name" value="GARIL_Rab2_bd"/>
    <property type="match status" value="1"/>
</dbReference>
<evidence type="ECO:0000313" key="5">
    <source>
        <dbReference type="Proteomes" id="UP001166093"/>
    </source>
</evidence>
<dbReference type="PANTHER" id="PTHR22574">
    <property type="match status" value="1"/>
</dbReference>
<evidence type="ECO:0000256" key="2">
    <source>
        <dbReference type="SAM" id="MobiDB-lite"/>
    </source>
</evidence>
<gene>
    <name evidence="4" type="primary">Fam71f2</name>
    <name evidence="4" type="ORF">GTO93_0018916</name>
</gene>
<sequence length="307" mass="34996">MAGRKLSSDVSTWELDETVQSTENGPLAKLLRSTEYNLFPLSAVFESDFIQVTKNGNNVDLHNIPITLTLGVTSTVPSLPLPNILLIARIEVPEPDNATPYTELSRIVPLKFVKLTVCEKQKHLLKLRMANGKSYYLLLDSNHPDIVFLKWTRLIHILRCGLSITFKDPSVHMPRTNFCDSYSSSSITSLEDCETQREHQKESEQGKKENPSRGQYQSPFQKCMPFQRKPSLQATDVNEKKRIPCETGYQTIQTNSFSEQYVVVWTNRKPPKWLYVRGVINEILDVNGSLEFFIKEMGRPEGVYPAV</sequence>
<reference evidence="4" key="1">
    <citation type="journal article" date="2021" name="Cell">
        <title>Tracing the genetic footprints of vertebrate landing in non-teleost ray-finned fishes.</title>
        <authorList>
            <person name="Bi X."/>
            <person name="Wang K."/>
            <person name="Yang L."/>
            <person name="Pan H."/>
            <person name="Jiang H."/>
            <person name="Wei Q."/>
            <person name="Fang M."/>
            <person name="Yu H."/>
            <person name="Zhu C."/>
            <person name="Cai Y."/>
            <person name="He Y."/>
            <person name="Gan X."/>
            <person name="Zeng H."/>
            <person name="Yu D."/>
            <person name="Zhu Y."/>
            <person name="Jiang H."/>
            <person name="Qiu Q."/>
            <person name="Yang H."/>
            <person name="Zhang Y.E."/>
            <person name="Wang W."/>
            <person name="Zhu M."/>
            <person name="He S."/>
            <person name="Zhang G."/>
        </authorList>
    </citation>
    <scope>NUCLEOTIDE SEQUENCE</scope>
    <source>
        <strain evidence="4">Pddl_001</strain>
    </source>
</reference>
<proteinExistence type="inferred from homology"/>
<name>A0ABS2XCJ3_POLSP</name>
<feature type="non-terminal residue" evidence="4">
    <location>
        <position position="1"/>
    </location>
</feature>
<evidence type="ECO:0000259" key="3">
    <source>
        <dbReference type="Pfam" id="PF12480"/>
    </source>
</evidence>
<protein>
    <submittedName>
        <fullName evidence="4">F71F2 protein</fullName>
    </submittedName>
</protein>
<feature type="domain" description="Golgi associated RAB2 interactor protein-like Rab2B-binding" evidence="3">
    <location>
        <begin position="103"/>
        <end position="169"/>
    </location>
</feature>
<comment type="similarity">
    <text evidence="1">Belongs to the GARIN family.</text>
</comment>
<organism evidence="4 5">
    <name type="scientific">Polyodon spathula</name>
    <name type="common">North American paddlefish</name>
    <name type="synonym">Squalus spathula</name>
    <dbReference type="NCBI Taxonomy" id="7913"/>
    <lineage>
        <taxon>Eukaryota</taxon>
        <taxon>Metazoa</taxon>
        <taxon>Chordata</taxon>
        <taxon>Craniata</taxon>
        <taxon>Vertebrata</taxon>
        <taxon>Euteleostomi</taxon>
        <taxon>Actinopterygii</taxon>
        <taxon>Chondrostei</taxon>
        <taxon>Acipenseriformes</taxon>
        <taxon>Polyodontidae</taxon>
        <taxon>Polyodon</taxon>
    </lineage>
</organism>
<dbReference type="PANTHER" id="PTHR22574:SF10">
    <property type="entry name" value="GOLGI-ASSOCIATED RAB2 INTERACTOR PROTEIN 1A"/>
    <property type="match status" value="1"/>
</dbReference>
<evidence type="ECO:0000256" key="1">
    <source>
        <dbReference type="ARBA" id="ARBA00038379"/>
    </source>
</evidence>
<feature type="region of interest" description="Disordered" evidence="2">
    <location>
        <begin position="193"/>
        <end position="219"/>
    </location>
</feature>
<feature type="compositionally biased region" description="Basic and acidic residues" evidence="2">
    <location>
        <begin position="194"/>
        <end position="211"/>
    </location>
</feature>
<keyword evidence="5" id="KW-1185">Reference proteome</keyword>
<dbReference type="InterPro" id="IPR022168">
    <property type="entry name" value="GARIL-like_Rab2B-bd"/>
</dbReference>
<evidence type="ECO:0000313" key="4">
    <source>
        <dbReference type="EMBL" id="MBN3271923.1"/>
    </source>
</evidence>
<accession>A0ABS2XCJ3</accession>
<feature type="non-terminal residue" evidence="4">
    <location>
        <position position="307"/>
    </location>
</feature>
<dbReference type="Proteomes" id="UP001166093">
    <property type="component" value="Unassembled WGS sequence"/>
</dbReference>
<comment type="caution">
    <text evidence="4">The sequence shown here is derived from an EMBL/GenBank/DDBJ whole genome shotgun (WGS) entry which is preliminary data.</text>
</comment>
<dbReference type="EMBL" id="JAAWVQ010015055">
    <property type="protein sequence ID" value="MBN3271923.1"/>
    <property type="molecule type" value="Genomic_DNA"/>
</dbReference>